<dbReference type="Proteomes" id="UP001347796">
    <property type="component" value="Unassembled WGS sequence"/>
</dbReference>
<gene>
    <name evidence="2" type="ORF">SNE40_006123</name>
</gene>
<evidence type="ECO:0000313" key="3">
    <source>
        <dbReference type="Proteomes" id="UP001347796"/>
    </source>
</evidence>
<feature type="compositionally biased region" description="Basic and acidic residues" evidence="1">
    <location>
        <begin position="1"/>
        <end position="11"/>
    </location>
</feature>
<comment type="caution">
    <text evidence="2">The sequence shown here is derived from an EMBL/GenBank/DDBJ whole genome shotgun (WGS) entry which is preliminary data.</text>
</comment>
<evidence type="ECO:0000256" key="1">
    <source>
        <dbReference type="SAM" id="MobiDB-lite"/>
    </source>
</evidence>
<evidence type="ECO:0000313" key="2">
    <source>
        <dbReference type="EMBL" id="KAK6186857.1"/>
    </source>
</evidence>
<dbReference type="AlphaFoldDB" id="A0AAN8JW75"/>
<reference evidence="2 3" key="1">
    <citation type="submission" date="2024-01" db="EMBL/GenBank/DDBJ databases">
        <title>The genome of the rayed Mediterranean limpet Patella caerulea (Linnaeus, 1758).</title>
        <authorList>
            <person name="Anh-Thu Weber A."/>
            <person name="Halstead-Nussloch G."/>
        </authorList>
    </citation>
    <scope>NUCLEOTIDE SEQUENCE [LARGE SCALE GENOMIC DNA]</scope>
    <source>
        <strain evidence="2">AATW-2023a</strain>
        <tissue evidence="2">Whole specimen</tissue>
    </source>
</reference>
<organism evidence="2 3">
    <name type="scientific">Patella caerulea</name>
    <name type="common">Rayed Mediterranean limpet</name>
    <dbReference type="NCBI Taxonomy" id="87958"/>
    <lineage>
        <taxon>Eukaryota</taxon>
        <taxon>Metazoa</taxon>
        <taxon>Spiralia</taxon>
        <taxon>Lophotrochozoa</taxon>
        <taxon>Mollusca</taxon>
        <taxon>Gastropoda</taxon>
        <taxon>Patellogastropoda</taxon>
        <taxon>Patelloidea</taxon>
        <taxon>Patellidae</taxon>
        <taxon>Patella</taxon>
    </lineage>
</organism>
<accession>A0AAN8JW75</accession>
<name>A0AAN8JW75_PATCE</name>
<proteinExistence type="predicted"/>
<keyword evidence="3" id="KW-1185">Reference proteome</keyword>
<protein>
    <submittedName>
        <fullName evidence="2">Uncharacterized protein</fullName>
    </submittedName>
</protein>
<sequence>MYSERVMGHVDHQHKRAPNATYGSIDGKVKAIKNKTLSWLDSKSLTDQKCFVRYSIKRGDNIRTVRKLRDETCTIEKQNRLTIKCHKFDAQQRNRIQMARVVFKEVTLEDAFPSVDSETLTILRSVANHPESLVDRYIHHNWFEKDQNKLYFGKITEMNLKKRQRNKVYIKLEEYTICYWDESESGNVGVDFDISLTEVLSDIYTGDFTLL</sequence>
<dbReference type="EMBL" id="JAZGQO010000005">
    <property type="protein sequence ID" value="KAK6186857.1"/>
    <property type="molecule type" value="Genomic_DNA"/>
</dbReference>
<feature type="region of interest" description="Disordered" evidence="1">
    <location>
        <begin position="1"/>
        <end position="22"/>
    </location>
</feature>